<comment type="caution">
    <text evidence="2">The sequence shown here is derived from an EMBL/GenBank/DDBJ whole genome shotgun (WGS) entry which is preliminary data.</text>
</comment>
<dbReference type="Pfam" id="PF01966">
    <property type="entry name" value="HD"/>
    <property type="match status" value="1"/>
</dbReference>
<sequence length="212" mass="24513">MDKQKIFEHTERWITDKFAGDTTGHDQWHMKRVVKLAKQLAEKEKADSFICQLAAYVHDIPDEKLVNDIEAAVKEIFTFLKDEGVPEQVRHQIWLAFKDVSFKGNHMVPETLEGKIVQDADRLDALGAIGIARTFAYGGATGAKMFNPKSVDTVQKQDYRSHDKTTINHFYEKLLKLKDLMNTESAKKMAADRHQYMEQFLNRFYAEWNGDD</sequence>
<dbReference type="EMBL" id="BAAADO010000001">
    <property type="protein sequence ID" value="GAA0480715.1"/>
    <property type="molecule type" value="Genomic_DNA"/>
</dbReference>
<dbReference type="Gene3D" id="1.10.472.50">
    <property type="entry name" value="HD-domain/PDEase-like"/>
    <property type="match status" value="1"/>
</dbReference>
<dbReference type="PANTHER" id="PTHR33594:SF1">
    <property type="entry name" value="HD_PDEASE DOMAIN-CONTAINING PROTEIN"/>
    <property type="match status" value="1"/>
</dbReference>
<reference evidence="2 3" key="1">
    <citation type="journal article" date="2019" name="Int. J. Syst. Evol. Microbiol.">
        <title>The Global Catalogue of Microorganisms (GCM) 10K type strain sequencing project: providing services to taxonomists for standard genome sequencing and annotation.</title>
        <authorList>
            <consortium name="The Broad Institute Genomics Platform"/>
            <consortium name="The Broad Institute Genome Sequencing Center for Infectious Disease"/>
            <person name="Wu L."/>
            <person name="Ma J."/>
        </authorList>
    </citation>
    <scope>NUCLEOTIDE SEQUENCE [LARGE SCALE GENOMIC DNA]</scope>
    <source>
        <strain evidence="2 3">JCM 12389</strain>
    </source>
</reference>
<feature type="domain" description="HD/PDEase" evidence="1">
    <location>
        <begin position="22"/>
        <end position="135"/>
    </location>
</feature>
<dbReference type="InterPro" id="IPR003607">
    <property type="entry name" value="HD/PDEase_dom"/>
</dbReference>
<dbReference type="SUPFAM" id="SSF109604">
    <property type="entry name" value="HD-domain/PDEase-like"/>
    <property type="match status" value="1"/>
</dbReference>
<dbReference type="Gene3D" id="1.20.58.1910">
    <property type="match status" value="1"/>
</dbReference>
<organism evidence="2 3">
    <name type="scientific">Salinibacillus aidingensis</name>
    <dbReference type="NCBI Taxonomy" id="237684"/>
    <lineage>
        <taxon>Bacteria</taxon>
        <taxon>Bacillati</taxon>
        <taxon>Bacillota</taxon>
        <taxon>Bacilli</taxon>
        <taxon>Bacillales</taxon>
        <taxon>Bacillaceae</taxon>
        <taxon>Salinibacillus</taxon>
    </lineage>
</organism>
<proteinExistence type="predicted"/>
<dbReference type="RefSeq" id="WP_343836468.1">
    <property type="nucleotide sequence ID" value="NZ_BAAADO010000001.1"/>
</dbReference>
<dbReference type="PANTHER" id="PTHR33594">
    <property type="entry name" value="SUPERFAMILY HYDROLASE, PUTATIVE (AFU_ORTHOLOGUE AFUA_1G03035)-RELATED"/>
    <property type="match status" value="1"/>
</dbReference>
<dbReference type="Proteomes" id="UP001500880">
    <property type="component" value="Unassembled WGS sequence"/>
</dbReference>
<name>A0ABN1ANN3_9BACI</name>
<dbReference type="CDD" id="cd00077">
    <property type="entry name" value="HDc"/>
    <property type="match status" value="1"/>
</dbReference>
<keyword evidence="3" id="KW-1185">Reference proteome</keyword>
<protein>
    <submittedName>
        <fullName evidence="2">HD domain-containing protein</fullName>
    </submittedName>
</protein>
<evidence type="ECO:0000259" key="1">
    <source>
        <dbReference type="SMART" id="SM00471"/>
    </source>
</evidence>
<evidence type="ECO:0000313" key="2">
    <source>
        <dbReference type="EMBL" id="GAA0480715.1"/>
    </source>
</evidence>
<evidence type="ECO:0000313" key="3">
    <source>
        <dbReference type="Proteomes" id="UP001500880"/>
    </source>
</evidence>
<dbReference type="InterPro" id="IPR006674">
    <property type="entry name" value="HD_domain"/>
</dbReference>
<dbReference type="SMART" id="SM00471">
    <property type="entry name" value="HDc"/>
    <property type="match status" value="1"/>
</dbReference>
<accession>A0ABN1ANN3</accession>
<gene>
    <name evidence="2" type="ORF">GCM10008986_01630</name>
</gene>